<dbReference type="CDD" id="cd14798">
    <property type="entry name" value="RX-CC_like"/>
    <property type="match status" value="1"/>
</dbReference>
<keyword evidence="2" id="KW-0547">Nucleotide-binding</keyword>
<dbReference type="FunFam" id="3.40.50.300:FF:001091">
    <property type="entry name" value="Probable disease resistance protein At1g61300"/>
    <property type="match status" value="1"/>
</dbReference>
<dbReference type="PANTHER" id="PTHR23155">
    <property type="entry name" value="DISEASE RESISTANCE PROTEIN RP"/>
    <property type="match status" value="1"/>
</dbReference>
<evidence type="ECO:0000256" key="1">
    <source>
        <dbReference type="ARBA" id="ARBA00022737"/>
    </source>
</evidence>
<dbReference type="Pfam" id="PF23559">
    <property type="entry name" value="WHD_DRP"/>
    <property type="match status" value="1"/>
</dbReference>
<dbReference type="Proteomes" id="UP000322667">
    <property type="component" value="Chromosome A11"/>
</dbReference>
<accession>A0A5D2NHF6</accession>
<evidence type="ECO:0000259" key="6">
    <source>
        <dbReference type="Pfam" id="PF23559"/>
    </source>
</evidence>
<evidence type="ECO:0000313" key="8">
    <source>
        <dbReference type="EMBL" id="TYI03561.1"/>
    </source>
</evidence>
<evidence type="ECO:0000256" key="3">
    <source>
        <dbReference type="ARBA" id="ARBA00022821"/>
    </source>
</evidence>
<dbReference type="EMBL" id="CM017620">
    <property type="protein sequence ID" value="TYI03561.1"/>
    <property type="molecule type" value="Genomic_DNA"/>
</dbReference>
<reference evidence="8 9" key="1">
    <citation type="submission" date="2019-07" db="EMBL/GenBank/DDBJ databases">
        <title>WGS assembly of Gossypium tomentosum.</title>
        <authorList>
            <person name="Chen Z.J."/>
            <person name="Sreedasyam A."/>
            <person name="Ando A."/>
            <person name="Song Q."/>
            <person name="De L."/>
            <person name="Hulse-Kemp A."/>
            <person name="Ding M."/>
            <person name="Ye W."/>
            <person name="Kirkbride R."/>
            <person name="Jenkins J."/>
            <person name="Plott C."/>
            <person name="Lovell J."/>
            <person name="Lin Y.-M."/>
            <person name="Vaughn R."/>
            <person name="Liu B."/>
            <person name="Li W."/>
            <person name="Simpson S."/>
            <person name="Scheffler B."/>
            <person name="Saski C."/>
            <person name="Grover C."/>
            <person name="Hu G."/>
            <person name="Conover J."/>
            <person name="Carlson J."/>
            <person name="Shu S."/>
            <person name="Boston L."/>
            <person name="Williams M."/>
            <person name="Peterson D."/>
            <person name="Mcgee K."/>
            <person name="Jones D."/>
            <person name="Wendel J."/>
            <person name="Stelly D."/>
            <person name="Grimwood J."/>
            <person name="Schmutz J."/>
        </authorList>
    </citation>
    <scope>NUCLEOTIDE SEQUENCE [LARGE SCALE GENOMIC DNA]</scope>
    <source>
        <strain evidence="8">7179.01</strain>
    </source>
</reference>
<proteinExistence type="predicted"/>
<evidence type="ECO:0008006" key="10">
    <source>
        <dbReference type="Google" id="ProtNLM"/>
    </source>
</evidence>
<organism evidence="8 9">
    <name type="scientific">Gossypium tomentosum</name>
    <name type="common">Hawaiian cotton</name>
    <name type="synonym">Gossypium sandvicense</name>
    <dbReference type="NCBI Taxonomy" id="34277"/>
    <lineage>
        <taxon>Eukaryota</taxon>
        <taxon>Viridiplantae</taxon>
        <taxon>Streptophyta</taxon>
        <taxon>Embryophyta</taxon>
        <taxon>Tracheophyta</taxon>
        <taxon>Spermatophyta</taxon>
        <taxon>Magnoliopsida</taxon>
        <taxon>eudicotyledons</taxon>
        <taxon>Gunneridae</taxon>
        <taxon>Pentapetalae</taxon>
        <taxon>rosids</taxon>
        <taxon>malvids</taxon>
        <taxon>Malvales</taxon>
        <taxon>Malvaceae</taxon>
        <taxon>Malvoideae</taxon>
        <taxon>Gossypium</taxon>
    </lineage>
</organism>
<dbReference type="InterPro" id="IPR038005">
    <property type="entry name" value="RX-like_CC"/>
</dbReference>
<feature type="domain" description="Disease resistance protein winged helix" evidence="6">
    <location>
        <begin position="429"/>
        <end position="503"/>
    </location>
</feature>
<dbReference type="PRINTS" id="PR00364">
    <property type="entry name" value="DISEASERSIST"/>
</dbReference>
<dbReference type="Gene3D" id="1.20.5.4130">
    <property type="match status" value="1"/>
</dbReference>
<dbReference type="Gene3D" id="3.80.10.10">
    <property type="entry name" value="Ribonuclease Inhibitor"/>
    <property type="match status" value="2"/>
</dbReference>
<dbReference type="GO" id="GO:0043531">
    <property type="term" value="F:ADP binding"/>
    <property type="evidence" value="ECO:0007669"/>
    <property type="project" value="InterPro"/>
</dbReference>
<sequence length="942" mass="108051">MELSAISSVLETIGMLTQQVTSLLGVDDQVESLERELRWMQSFLKVAGSRKADDEVMRNKVADIRDLAYDAEDVIETFALQVASKRKAGFSNCIKRSACCLKEGCLLYQTKSEIEKITVRISELTRQLKTYDVTKLGVDGEGPSSSARRRESRRPYPHIVDDNIVGLDGDIKTLLPLFIDEESECSVVAICGMGGLGKTTLAKKIYQHDQVVSHFKYLAWVYVSRQFQKRKIWEDILSKLSSTNERGSNQSDDELAQKLFKFLEDKKCLVILDDIWNIEAWKSLKPAFPIERNSNSKILLTSRRKEIVSHANPRCYRCALRCLNYKQSWELLQKIAFPRLDFAGYGVDAKLREFGKDMVKHCAGLPLAIIVLGGILATKNNSLNEWQKVSTNVKAYLKRDTSDVKDVLALSYDDLPPYLSPCFLYLSHFPEDYEIRKGRLIQLLIAEGIVSPNQEEDCGELAEDVAEGYLMELVERCVIQVCERDIATLEVKTFQMHDLMRDFCMSKAKEEKFFYIVDQSNACSSSTDQGFRRISMHEYCRIQCIKSTKLRSLLFFKEIPIEALRPRSLVSYEEGESRFCNPLASILFISIIGISLLKLKGIWTYMLNNFKLLRVLDLEPINDFLGCKLPTDIGNLIHLRFLSLRDLSFVRSKLPSSLGNLRCLQTLDLRLERGSCSHSNSIYVPNVIWRMLQLRHLYLPSKCKSRTKLKLGTLRKLLTPVNFNTKSCYVKDLINMTNLRELEINGPFKIENFNELDKNPPIIQAKYLHSLSIISNEIDTRHLTHLLSCCGNLHKLRLAVEISKLPEYHYLSSNLVYIKLVRCKLEEDPMPTLEKLPDLRVLEFYDKAFKGKEMFCSAHGFPKLESLSLMYLENLEELKMEEKAMPSLRGLEIGYCPNLNILPDGLRFITTLEKLKIESMPKTFIAKVLQGREHVPFIIVRD</sequence>
<dbReference type="InterPro" id="IPR027417">
    <property type="entry name" value="P-loop_NTPase"/>
</dbReference>
<dbReference type="Gene3D" id="1.10.10.10">
    <property type="entry name" value="Winged helix-like DNA-binding domain superfamily/Winged helix DNA-binding domain"/>
    <property type="match status" value="1"/>
</dbReference>
<evidence type="ECO:0000256" key="2">
    <source>
        <dbReference type="ARBA" id="ARBA00022741"/>
    </source>
</evidence>
<feature type="domain" description="NB-ARC" evidence="4">
    <location>
        <begin position="180"/>
        <end position="339"/>
    </location>
</feature>
<dbReference type="InterPro" id="IPR032675">
    <property type="entry name" value="LRR_dom_sf"/>
</dbReference>
<evidence type="ECO:0000259" key="7">
    <source>
        <dbReference type="Pfam" id="PF23598"/>
    </source>
</evidence>
<dbReference type="GO" id="GO:0098542">
    <property type="term" value="P:defense response to other organism"/>
    <property type="evidence" value="ECO:0007669"/>
    <property type="project" value="TreeGrafter"/>
</dbReference>
<protein>
    <recommendedName>
        <fullName evidence="10">AAA+ ATPase domain-containing protein</fullName>
    </recommendedName>
</protein>
<evidence type="ECO:0000313" key="9">
    <source>
        <dbReference type="Proteomes" id="UP000322667"/>
    </source>
</evidence>
<dbReference type="InterPro" id="IPR042197">
    <property type="entry name" value="Apaf_helical"/>
</dbReference>
<keyword evidence="1" id="KW-0677">Repeat</keyword>
<dbReference type="InterPro" id="IPR055414">
    <property type="entry name" value="LRR_R13L4/SHOC2-like"/>
</dbReference>
<dbReference type="InterPro" id="IPR058922">
    <property type="entry name" value="WHD_DRP"/>
</dbReference>
<dbReference type="Pfam" id="PF23598">
    <property type="entry name" value="LRR_14"/>
    <property type="match status" value="1"/>
</dbReference>
<dbReference type="InterPro" id="IPR044974">
    <property type="entry name" value="Disease_R_plants"/>
</dbReference>
<keyword evidence="3" id="KW-0611">Plant defense</keyword>
<dbReference type="Gene3D" id="3.40.50.300">
    <property type="entry name" value="P-loop containing nucleotide triphosphate hydrolases"/>
    <property type="match status" value="1"/>
</dbReference>
<keyword evidence="9" id="KW-1185">Reference proteome</keyword>
<dbReference type="AlphaFoldDB" id="A0A5D2NHF6"/>
<dbReference type="Pfam" id="PF00931">
    <property type="entry name" value="NB-ARC"/>
    <property type="match status" value="1"/>
</dbReference>
<dbReference type="PANTHER" id="PTHR23155:SF1185">
    <property type="entry name" value="DISEASE RESISTANCE RPP8-LIKE PROTEIN 3-RELATED"/>
    <property type="match status" value="1"/>
</dbReference>
<gene>
    <name evidence="8" type="ORF">ES332_A11G347400v1</name>
</gene>
<feature type="domain" description="Disease resistance N-terminal" evidence="5">
    <location>
        <begin position="5"/>
        <end position="88"/>
    </location>
</feature>
<dbReference type="InterPro" id="IPR002182">
    <property type="entry name" value="NB-ARC"/>
</dbReference>
<dbReference type="Pfam" id="PF18052">
    <property type="entry name" value="Rx_N"/>
    <property type="match status" value="1"/>
</dbReference>
<dbReference type="InterPro" id="IPR036388">
    <property type="entry name" value="WH-like_DNA-bd_sf"/>
</dbReference>
<dbReference type="FunFam" id="1.10.10.10:FF:000322">
    <property type="entry name" value="Probable disease resistance protein At1g63360"/>
    <property type="match status" value="1"/>
</dbReference>
<evidence type="ECO:0000259" key="4">
    <source>
        <dbReference type="Pfam" id="PF00931"/>
    </source>
</evidence>
<dbReference type="SUPFAM" id="SSF52058">
    <property type="entry name" value="L domain-like"/>
    <property type="match status" value="1"/>
</dbReference>
<dbReference type="SUPFAM" id="SSF52540">
    <property type="entry name" value="P-loop containing nucleoside triphosphate hydrolases"/>
    <property type="match status" value="1"/>
</dbReference>
<dbReference type="Gene3D" id="1.10.8.430">
    <property type="entry name" value="Helical domain of apoptotic protease-activating factors"/>
    <property type="match status" value="1"/>
</dbReference>
<feature type="domain" description="Disease resistance R13L4/SHOC-2-like LRR" evidence="7">
    <location>
        <begin position="606"/>
        <end position="894"/>
    </location>
</feature>
<name>A0A5D2NHF6_GOSTO</name>
<dbReference type="InterPro" id="IPR041118">
    <property type="entry name" value="Rx_N"/>
</dbReference>
<evidence type="ECO:0000259" key="5">
    <source>
        <dbReference type="Pfam" id="PF18052"/>
    </source>
</evidence>